<evidence type="ECO:0000256" key="5">
    <source>
        <dbReference type="ARBA" id="ARBA00022490"/>
    </source>
</evidence>
<dbReference type="HAMAP" id="MF_00812">
    <property type="entry name" value="Thiopur_methtran"/>
    <property type="match status" value="1"/>
</dbReference>
<evidence type="ECO:0000256" key="8">
    <source>
        <dbReference type="ARBA" id="ARBA00022691"/>
    </source>
</evidence>
<evidence type="ECO:0000313" key="10">
    <source>
        <dbReference type="EMBL" id="SEK21410.1"/>
    </source>
</evidence>
<evidence type="ECO:0000256" key="2">
    <source>
        <dbReference type="ARBA" id="ARBA00004496"/>
    </source>
</evidence>
<keyword evidence="6 9" id="KW-0489">Methyltransferase</keyword>
<feature type="binding site" evidence="9">
    <location>
        <position position="45"/>
    </location>
    <ligand>
        <name>S-adenosyl-L-methionine</name>
        <dbReference type="ChEBI" id="CHEBI:59789"/>
    </ligand>
</feature>
<evidence type="ECO:0000313" key="11">
    <source>
        <dbReference type="Proteomes" id="UP000185766"/>
    </source>
</evidence>
<dbReference type="SUPFAM" id="SSF53335">
    <property type="entry name" value="S-adenosyl-L-methionine-dependent methyltransferases"/>
    <property type="match status" value="1"/>
</dbReference>
<keyword evidence="8 9" id="KW-0949">S-adenosyl-L-methionine</keyword>
<comment type="subcellular location">
    <subcellularLocation>
        <location evidence="2 9">Cytoplasm</location>
    </subcellularLocation>
</comment>
<dbReference type="RefSeq" id="WP_074864070.1">
    <property type="nucleotide sequence ID" value="NZ_FOAS01000001.1"/>
</dbReference>
<dbReference type="NCBIfam" id="TIGR03840">
    <property type="entry name" value="TMPT_Se_Te"/>
    <property type="match status" value="1"/>
</dbReference>
<dbReference type="EMBL" id="FOAS01000001">
    <property type="protein sequence ID" value="SEK21410.1"/>
    <property type="molecule type" value="Genomic_DNA"/>
</dbReference>
<dbReference type="PANTHER" id="PTHR10259:SF11">
    <property type="entry name" value="THIOPURINE S-METHYLTRANSFERASE"/>
    <property type="match status" value="1"/>
</dbReference>
<feature type="binding site" evidence="9">
    <location>
        <position position="66"/>
    </location>
    <ligand>
        <name>S-adenosyl-L-methionine</name>
        <dbReference type="ChEBI" id="CHEBI:59789"/>
    </ligand>
</feature>
<dbReference type="InterPro" id="IPR008854">
    <property type="entry name" value="TPMT"/>
</dbReference>
<keyword evidence="7 9" id="KW-0808">Transferase</keyword>
<sequence>MHADFWHRRWANNEIGFHLADVNPLLLEYWPQLKLAAGSRVLVPLCGKTLDIHWLLAAGFQVIGAELNESAVQQLFAELNLVANVDEIGALRRYHVGKLQVFVGDIFALDAATLGPVDAIYDRAALVALPAEMRSDYAAHLAAISQCAPQLLISFDYAQEQLAGPPFSVPASAVHALYDGHYHSQRLASVAVEGGLKGQCAADEQVWLLSKR</sequence>
<feature type="binding site" evidence="9">
    <location>
        <position position="123"/>
    </location>
    <ligand>
        <name>S-adenosyl-L-methionine</name>
        <dbReference type="ChEBI" id="CHEBI:59789"/>
    </ligand>
</feature>
<dbReference type="GO" id="GO:0008119">
    <property type="term" value="F:thiopurine S-methyltransferase activity"/>
    <property type="evidence" value="ECO:0007669"/>
    <property type="project" value="UniProtKB-UniRule"/>
</dbReference>
<gene>
    <name evidence="9" type="primary">tpm</name>
    <name evidence="10" type="ORF">SAMN05216214_101119</name>
</gene>
<evidence type="ECO:0000256" key="9">
    <source>
        <dbReference type="HAMAP-Rule" id="MF_00812"/>
    </source>
</evidence>
<evidence type="ECO:0000256" key="6">
    <source>
        <dbReference type="ARBA" id="ARBA00022603"/>
    </source>
</evidence>
<evidence type="ECO:0000256" key="1">
    <source>
        <dbReference type="ARBA" id="ARBA00000903"/>
    </source>
</evidence>
<keyword evidence="5 9" id="KW-0963">Cytoplasm</keyword>
<comment type="catalytic activity">
    <reaction evidence="1 9">
        <text>S-adenosyl-L-methionine + a thiopurine = S-adenosyl-L-homocysteine + a thiopurine S-methylether.</text>
        <dbReference type="EC" id="2.1.1.67"/>
    </reaction>
</comment>
<feature type="binding site" evidence="9">
    <location>
        <position position="10"/>
    </location>
    <ligand>
        <name>S-adenosyl-L-methionine</name>
        <dbReference type="ChEBI" id="CHEBI:59789"/>
    </ligand>
</feature>
<dbReference type="GO" id="GO:0010038">
    <property type="term" value="P:response to metal ion"/>
    <property type="evidence" value="ECO:0007669"/>
    <property type="project" value="InterPro"/>
</dbReference>
<evidence type="ECO:0000256" key="3">
    <source>
        <dbReference type="ARBA" id="ARBA00008145"/>
    </source>
</evidence>
<protein>
    <recommendedName>
        <fullName evidence="4 9">Thiopurine S-methyltransferase</fullName>
        <ecNumber evidence="4 9">2.1.1.67</ecNumber>
    </recommendedName>
    <alternativeName>
        <fullName evidence="9">Thiopurine methyltransferase</fullName>
    </alternativeName>
</protein>
<evidence type="ECO:0000256" key="7">
    <source>
        <dbReference type="ARBA" id="ARBA00022679"/>
    </source>
</evidence>
<dbReference type="InterPro" id="IPR025835">
    <property type="entry name" value="Thiopurine_S-MeTrfase"/>
</dbReference>
<dbReference type="STRING" id="1429083.GCA_001885685_02436"/>
<dbReference type="FunFam" id="3.40.50.150:FF:000101">
    <property type="entry name" value="Thiopurine S-methyltransferase"/>
    <property type="match status" value="1"/>
</dbReference>
<dbReference type="NCBIfam" id="NF009732">
    <property type="entry name" value="PRK13255.1"/>
    <property type="match status" value="1"/>
</dbReference>
<dbReference type="PIRSF" id="PIRSF023956">
    <property type="entry name" value="Thiopurine_S-methyltransferase"/>
    <property type="match status" value="1"/>
</dbReference>
<organism evidence="10 11">
    <name type="scientific">Atopomonas hussainii</name>
    <dbReference type="NCBI Taxonomy" id="1429083"/>
    <lineage>
        <taxon>Bacteria</taxon>
        <taxon>Pseudomonadati</taxon>
        <taxon>Pseudomonadota</taxon>
        <taxon>Gammaproteobacteria</taxon>
        <taxon>Pseudomonadales</taxon>
        <taxon>Pseudomonadaceae</taxon>
        <taxon>Atopomonas</taxon>
    </lineage>
</organism>
<dbReference type="Gene3D" id="3.40.50.150">
    <property type="entry name" value="Vaccinia Virus protein VP39"/>
    <property type="match status" value="1"/>
</dbReference>
<dbReference type="GO" id="GO:0005737">
    <property type="term" value="C:cytoplasm"/>
    <property type="evidence" value="ECO:0007669"/>
    <property type="project" value="UniProtKB-SubCell"/>
</dbReference>
<dbReference type="EC" id="2.1.1.67" evidence="4 9"/>
<accession>A0A1H7FBJ4</accession>
<dbReference type="AlphaFoldDB" id="A0A1H7FBJ4"/>
<reference evidence="10 11" key="1">
    <citation type="submission" date="2016-10" db="EMBL/GenBank/DDBJ databases">
        <authorList>
            <person name="de Groot N.N."/>
        </authorList>
    </citation>
    <scope>NUCLEOTIDE SEQUENCE [LARGE SCALE GENOMIC DNA]</scope>
    <source>
        <strain evidence="10 11">JCM 19513</strain>
    </source>
</reference>
<dbReference type="PANTHER" id="PTHR10259">
    <property type="entry name" value="THIOPURINE S-METHYLTRANSFERASE"/>
    <property type="match status" value="1"/>
</dbReference>
<comment type="similarity">
    <text evidence="3 9">Belongs to the class I-like SAM-binding methyltransferase superfamily. TPMT family.</text>
</comment>
<dbReference type="PROSITE" id="PS51585">
    <property type="entry name" value="SAM_MT_TPMT"/>
    <property type="match status" value="1"/>
</dbReference>
<dbReference type="GO" id="GO:0032259">
    <property type="term" value="P:methylation"/>
    <property type="evidence" value="ECO:0007669"/>
    <property type="project" value="UniProtKB-KW"/>
</dbReference>
<dbReference type="Proteomes" id="UP000185766">
    <property type="component" value="Unassembled WGS sequence"/>
</dbReference>
<proteinExistence type="inferred from homology"/>
<dbReference type="InterPro" id="IPR029063">
    <property type="entry name" value="SAM-dependent_MTases_sf"/>
</dbReference>
<dbReference type="InterPro" id="IPR022474">
    <property type="entry name" value="Thiopur_S-MeTfrase_Se/Te_detox"/>
</dbReference>
<dbReference type="Pfam" id="PF05724">
    <property type="entry name" value="TPMT"/>
    <property type="match status" value="1"/>
</dbReference>
<evidence type="ECO:0000256" key="4">
    <source>
        <dbReference type="ARBA" id="ARBA00011905"/>
    </source>
</evidence>
<name>A0A1H7FBJ4_9GAMM</name>
<keyword evidence="11" id="KW-1185">Reference proteome</keyword>